<dbReference type="EMBL" id="CABWIK020000008">
    <property type="protein sequence ID" value="CAB3965825.1"/>
    <property type="molecule type" value="Genomic_DNA"/>
</dbReference>
<dbReference type="Proteomes" id="UP000494322">
    <property type="component" value="Unassembled WGS sequence"/>
</dbReference>
<sequence length="144" mass="16010">MVSILASPFQHPPSRLFEVGGDIGLLVIPEVLERVTDAIRFGDRVFPIPCRIPNDSSVEGDLSATPVHLFAQDLFSRAGKGDRRRKFSVLEKQPKRRIKLRERQINPTVSLGSHESHSVLVIAFPADAHDGDIARVRRGKSLLL</sequence>
<reference evidence="1 2" key="1">
    <citation type="submission" date="2020-04" db="EMBL/GenBank/DDBJ databases">
        <authorList>
            <person name="Depoorter E."/>
        </authorList>
    </citation>
    <scope>NUCLEOTIDE SEQUENCE [LARGE SCALE GENOMIC DNA]</scope>
    <source>
        <strain evidence="1 2">BCC0132</strain>
    </source>
</reference>
<name>A0A6J5J2M9_9BURK</name>
<evidence type="ECO:0000313" key="2">
    <source>
        <dbReference type="Proteomes" id="UP000494322"/>
    </source>
</evidence>
<evidence type="ECO:0000313" key="1">
    <source>
        <dbReference type="EMBL" id="CAB3965825.1"/>
    </source>
</evidence>
<proteinExistence type="predicted"/>
<accession>A0A6J5J2M9</accession>
<organism evidence="1 2">
    <name type="scientific">Burkholderia cenocepacia</name>
    <dbReference type="NCBI Taxonomy" id="95486"/>
    <lineage>
        <taxon>Bacteria</taxon>
        <taxon>Pseudomonadati</taxon>
        <taxon>Pseudomonadota</taxon>
        <taxon>Betaproteobacteria</taxon>
        <taxon>Burkholderiales</taxon>
        <taxon>Burkholderiaceae</taxon>
        <taxon>Burkholderia</taxon>
        <taxon>Burkholderia cepacia complex</taxon>
    </lineage>
</organism>
<protein>
    <submittedName>
        <fullName evidence="1">Uncharacterized protein</fullName>
    </submittedName>
</protein>
<gene>
    <name evidence="1" type="ORF">BCO9919_01990</name>
</gene>
<dbReference type="AlphaFoldDB" id="A0A6J5J2M9"/>